<dbReference type="InterPro" id="IPR059050">
    <property type="entry name" value="Rv3660c_N"/>
</dbReference>
<dbReference type="KEGG" id="chn:A605_01695"/>
<sequence length="382" mass="38646">MTETHHPSTSRSEAFILVAVGDPVTHPEAMHVAAATGHQVVDTVDPRDVTRHFPRADAMLVDAETAGHVATLGRRERIYFLAPDPGPVDWRAALTCHADQAFLLPAQAPELLAELGHASAPHAGADAGPAGGRERRPGTGGVGGTVIAVTGSCGGAGVSTLAGSVARLAAQGEAGAVTLVDGVGNSGGLDLLLGLEDTSGARWPDLRLGEGAVAAEDLRAALPATRDGIAVLAAARSAIADPFTLDPQAVTTVLDSLRAGTGTTVVDLPPDGLLSASGEAVLDTCGQVALVVPAEVRPAAAAARLTAQLARTRTPVAVIARHRGWSGLTPADLEKVARADVVAELGTVARLPRTVELTGLPEQLPRPLATAARAVLDEAGVA</sequence>
<evidence type="ECO:0000313" key="3">
    <source>
        <dbReference type="EMBL" id="AGF71353.1"/>
    </source>
</evidence>
<name>M1NIU4_9CORY</name>
<evidence type="ECO:0000313" key="4">
    <source>
        <dbReference type="Proteomes" id="UP000011723"/>
    </source>
</evidence>
<feature type="region of interest" description="Disordered" evidence="1">
    <location>
        <begin position="120"/>
        <end position="141"/>
    </location>
</feature>
<dbReference type="RefSeq" id="WP_015399777.1">
    <property type="nucleotide sequence ID" value="NC_020302.1"/>
</dbReference>
<reference evidence="3 4" key="1">
    <citation type="journal article" date="2012" name="Stand. Genomic Sci.">
        <title>Genome sequence of the halotolerant bacterium Corynebacterium halotolerans type strain YIM 70093(T) (= DSM 44683(T)).</title>
        <authorList>
            <person name="Ruckert C."/>
            <person name="Albersmeier A."/>
            <person name="Al-Dilaimi A."/>
            <person name="Niehaus K."/>
            <person name="Szczepanowski R."/>
            <person name="Kalinowski J."/>
        </authorList>
    </citation>
    <scope>NUCLEOTIDE SEQUENCE [LARGE SCALE GENOMIC DNA]</scope>
    <source>
        <strain evidence="3">YIM 70093</strain>
    </source>
</reference>
<dbReference type="eggNOG" id="COG0455">
    <property type="taxonomic scope" value="Bacteria"/>
</dbReference>
<feature type="domain" description="Rv3660c-like CheY-like N-terminal" evidence="2">
    <location>
        <begin position="20"/>
        <end position="122"/>
    </location>
</feature>
<gene>
    <name evidence="3" type="ORF">A605_01695</name>
</gene>
<accession>M1NIU4</accession>
<keyword evidence="4" id="KW-1185">Reference proteome</keyword>
<dbReference type="Proteomes" id="UP000011723">
    <property type="component" value="Chromosome"/>
</dbReference>
<dbReference type="Pfam" id="PF26563">
    <property type="entry name" value="Rv3660c_N"/>
    <property type="match status" value="1"/>
</dbReference>
<dbReference type="STRING" id="1121362.A605_01695"/>
<dbReference type="PATRIC" id="fig|1121362.3.peg.334"/>
<dbReference type="OrthoDB" id="3252838at2"/>
<protein>
    <recommendedName>
        <fullName evidence="2">Rv3660c-like CheY-like N-terminal domain-containing protein</fullName>
    </recommendedName>
</protein>
<evidence type="ECO:0000259" key="2">
    <source>
        <dbReference type="Pfam" id="PF26563"/>
    </source>
</evidence>
<dbReference type="AlphaFoldDB" id="M1NIU4"/>
<proteinExistence type="predicted"/>
<dbReference type="InterPro" id="IPR022521">
    <property type="entry name" value="Rv3660c"/>
</dbReference>
<organism evidence="3 4">
    <name type="scientific">Corynebacterium halotolerans YIM 70093 = DSM 44683</name>
    <dbReference type="NCBI Taxonomy" id="1121362"/>
    <lineage>
        <taxon>Bacteria</taxon>
        <taxon>Bacillati</taxon>
        <taxon>Actinomycetota</taxon>
        <taxon>Actinomycetes</taxon>
        <taxon>Mycobacteriales</taxon>
        <taxon>Corynebacteriaceae</taxon>
        <taxon>Corynebacterium</taxon>
    </lineage>
</organism>
<dbReference type="Gene3D" id="3.40.50.300">
    <property type="entry name" value="P-loop containing nucleotide triphosphate hydrolases"/>
    <property type="match status" value="1"/>
</dbReference>
<dbReference type="InterPro" id="IPR027417">
    <property type="entry name" value="P-loop_NTPase"/>
</dbReference>
<dbReference type="NCBIfam" id="TIGR03815">
    <property type="entry name" value="CpaE_hom_Actino"/>
    <property type="match status" value="1"/>
</dbReference>
<dbReference type="SUPFAM" id="SSF52540">
    <property type="entry name" value="P-loop containing nucleoside triphosphate hydrolases"/>
    <property type="match status" value="1"/>
</dbReference>
<dbReference type="HOGENOM" id="CLU_042654_1_0_11"/>
<evidence type="ECO:0000256" key="1">
    <source>
        <dbReference type="SAM" id="MobiDB-lite"/>
    </source>
</evidence>
<dbReference type="EMBL" id="CP003697">
    <property type="protein sequence ID" value="AGF71353.1"/>
    <property type="molecule type" value="Genomic_DNA"/>
</dbReference>